<evidence type="ECO:0000256" key="7">
    <source>
        <dbReference type="ARBA" id="ARBA00023136"/>
    </source>
</evidence>
<proteinExistence type="inferred from homology"/>
<feature type="transmembrane region" description="Helical" evidence="8">
    <location>
        <begin position="84"/>
        <end position="107"/>
    </location>
</feature>
<evidence type="ECO:0000256" key="5">
    <source>
        <dbReference type="ARBA" id="ARBA00022692"/>
    </source>
</evidence>
<dbReference type="GO" id="GO:0016020">
    <property type="term" value="C:membrane"/>
    <property type="evidence" value="ECO:0007669"/>
    <property type="project" value="UniProtKB-SubCell"/>
</dbReference>
<dbReference type="EMBL" id="JACHHJ010000004">
    <property type="protein sequence ID" value="MBB6450956.1"/>
    <property type="molecule type" value="Genomic_DNA"/>
</dbReference>
<evidence type="ECO:0008006" key="11">
    <source>
        <dbReference type="Google" id="ProtNLM"/>
    </source>
</evidence>
<keyword evidence="6 8" id="KW-1133">Transmembrane helix</keyword>
<dbReference type="PANTHER" id="PTHR34975">
    <property type="entry name" value="SPORE GERMINATION PROTEIN A2"/>
    <property type="match status" value="1"/>
</dbReference>
<protein>
    <recommendedName>
        <fullName evidence="11">Spore germination protein (Amino acid permease)</fullName>
    </recommendedName>
</protein>
<dbReference type="Gene3D" id="1.20.1740.10">
    <property type="entry name" value="Amino acid/polyamine transporter I"/>
    <property type="match status" value="1"/>
</dbReference>
<evidence type="ECO:0000256" key="2">
    <source>
        <dbReference type="ARBA" id="ARBA00007998"/>
    </source>
</evidence>
<evidence type="ECO:0000256" key="8">
    <source>
        <dbReference type="SAM" id="Phobius"/>
    </source>
</evidence>
<accession>A0A841PUZ0</accession>
<reference evidence="9 10" key="1">
    <citation type="submission" date="2020-08" db="EMBL/GenBank/DDBJ databases">
        <title>Genomic Encyclopedia of Type Strains, Phase IV (KMG-IV): sequencing the most valuable type-strain genomes for metagenomic binning, comparative biology and taxonomic classification.</title>
        <authorList>
            <person name="Goeker M."/>
        </authorList>
    </citation>
    <scope>NUCLEOTIDE SEQUENCE [LARGE SCALE GENOMIC DNA]</scope>
    <source>
        <strain evidence="9 10">DSM 21769</strain>
    </source>
</reference>
<evidence type="ECO:0000256" key="3">
    <source>
        <dbReference type="ARBA" id="ARBA00022448"/>
    </source>
</evidence>
<dbReference type="GO" id="GO:0009847">
    <property type="term" value="P:spore germination"/>
    <property type="evidence" value="ECO:0007669"/>
    <property type="project" value="InterPro"/>
</dbReference>
<feature type="transmembrane region" description="Helical" evidence="8">
    <location>
        <begin position="12"/>
        <end position="32"/>
    </location>
</feature>
<evidence type="ECO:0000256" key="4">
    <source>
        <dbReference type="ARBA" id="ARBA00022544"/>
    </source>
</evidence>
<dbReference type="RefSeq" id="WP_184405006.1">
    <property type="nucleotide sequence ID" value="NZ_JACHHJ010000004.1"/>
</dbReference>
<dbReference type="AlphaFoldDB" id="A0A841PUZ0"/>
<sequence length="353" mass="40886">MQARSMLTKQLSPFFAFFVVTVMQIGVGIFTFQRTIVSIVGHDGWIAIILSALMVHVVIWILYKMLNQYQTIVDVQKGVFGKGLGTFVSLYWILYYSLFVLTLLIGYTEILRTWLFPEVANGVLFFVLLFLAYLFTMSGLRTIVGISVLAVLMGLPIFFLSRFPYGQMQFRSLFPVWDHSFLDLWSAIGLMTFQYLGFEILLMAYPFIREAPRSHKWAQLGVTFSMITYLIGFILPVLYFHENHLAVITWPTLSFWRMEYFGMSIWIILLLPNMALGLWAASRVAKQTLKISQRHAVWGLSPLIFGCAFLFTDQWEIEAISSFTSSLGFFTIFVYLPLLFLIQTMITKRRRRQ</sequence>
<feature type="transmembrane region" description="Helical" evidence="8">
    <location>
        <begin position="293"/>
        <end position="311"/>
    </location>
</feature>
<feature type="transmembrane region" description="Helical" evidence="8">
    <location>
        <begin position="143"/>
        <end position="165"/>
    </location>
</feature>
<feature type="transmembrane region" description="Helical" evidence="8">
    <location>
        <begin position="260"/>
        <end position="281"/>
    </location>
</feature>
<keyword evidence="10" id="KW-1185">Reference proteome</keyword>
<evidence type="ECO:0000313" key="10">
    <source>
        <dbReference type="Proteomes" id="UP000568839"/>
    </source>
</evidence>
<dbReference type="PANTHER" id="PTHR34975:SF2">
    <property type="entry name" value="SPORE GERMINATION PROTEIN A2"/>
    <property type="match status" value="1"/>
</dbReference>
<feature type="transmembrane region" description="Helical" evidence="8">
    <location>
        <begin position="220"/>
        <end position="240"/>
    </location>
</feature>
<feature type="transmembrane region" description="Helical" evidence="8">
    <location>
        <begin position="44"/>
        <end position="63"/>
    </location>
</feature>
<dbReference type="InterPro" id="IPR004761">
    <property type="entry name" value="Spore_GerAB"/>
</dbReference>
<comment type="caution">
    <text evidence="9">The sequence shown here is derived from an EMBL/GenBank/DDBJ whole genome shotgun (WGS) entry which is preliminary data.</text>
</comment>
<keyword evidence="4" id="KW-0309">Germination</keyword>
<feature type="transmembrane region" description="Helical" evidence="8">
    <location>
        <begin position="119"/>
        <end position="136"/>
    </location>
</feature>
<comment type="similarity">
    <text evidence="2">Belongs to the amino acid-polyamine-organocation (APC) superfamily. Spore germination protein (SGP) (TC 2.A.3.9) family.</text>
</comment>
<dbReference type="Proteomes" id="UP000568839">
    <property type="component" value="Unassembled WGS sequence"/>
</dbReference>
<keyword evidence="7 8" id="KW-0472">Membrane</keyword>
<evidence type="ECO:0000256" key="1">
    <source>
        <dbReference type="ARBA" id="ARBA00004141"/>
    </source>
</evidence>
<dbReference type="Pfam" id="PF03845">
    <property type="entry name" value="Spore_permease"/>
    <property type="match status" value="1"/>
</dbReference>
<feature type="transmembrane region" description="Helical" evidence="8">
    <location>
        <begin position="185"/>
        <end position="208"/>
    </location>
</feature>
<organism evidence="9 10">
    <name type="scientific">Geomicrobium halophilum</name>
    <dbReference type="NCBI Taxonomy" id="549000"/>
    <lineage>
        <taxon>Bacteria</taxon>
        <taxon>Bacillati</taxon>
        <taxon>Bacillota</taxon>
        <taxon>Bacilli</taxon>
        <taxon>Bacillales</taxon>
        <taxon>Geomicrobium</taxon>
    </lineage>
</organism>
<keyword evidence="5 8" id="KW-0812">Transmembrane</keyword>
<comment type="subcellular location">
    <subcellularLocation>
        <location evidence="1">Membrane</location>
        <topology evidence="1">Multi-pass membrane protein</topology>
    </subcellularLocation>
</comment>
<keyword evidence="3" id="KW-0813">Transport</keyword>
<evidence type="ECO:0000256" key="6">
    <source>
        <dbReference type="ARBA" id="ARBA00022989"/>
    </source>
</evidence>
<gene>
    <name evidence="9" type="ORF">HNR44_002946</name>
</gene>
<feature type="transmembrane region" description="Helical" evidence="8">
    <location>
        <begin position="323"/>
        <end position="342"/>
    </location>
</feature>
<evidence type="ECO:0000313" key="9">
    <source>
        <dbReference type="EMBL" id="MBB6450956.1"/>
    </source>
</evidence>
<name>A0A841PUZ0_9BACL</name>